<evidence type="ECO:0000259" key="4">
    <source>
        <dbReference type="PROSITE" id="PS51710"/>
    </source>
</evidence>
<keyword evidence="1" id="KW-0547">Nucleotide-binding</keyword>
<dbReference type="GO" id="GO:0005525">
    <property type="term" value="F:GTP binding"/>
    <property type="evidence" value="ECO:0007669"/>
    <property type="project" value="UniProtKB-KW"/>
</dbReference>
<dbReference type="InterPro" id="IPR036726">
    <property type="entry name" value="GTP1_OBG_dom_sf"/>
</dbReference>
<dbReference type="CDD" id="cd01898">
    <property type="entry name" value="Obg"/>
    <property type="match status" value="1"/>
</dbReference>
<dbReference type="PROSITE" id="PS51710">
    <property type="entry name" value="G_OBG"/>
    <property type="match status" value="1"/>
</dbReference>
<name>X6PC84_RETFI</name>
<feature type="compositionally biased region" description="Polar residues" evidence="3">
    <location>
        <begin position="489"/>
        <end position="498"/>
    </location>
</feature>
<reference evidence="6 7" key="1">
    <citation type="journal article" date="2013" name="Curr. Biol.">
        <title>The Genome of the Foraminiferan Reticulomyxa filosa.</title>
        <authorList>
            <person name="Glockner G."/>
            <person name="Hulsmann N."/>
            <person name="Schleicher M."/>
            <person name="Noegel A.A."/>
            <person name="Eichinger L."/>
            <person name="Gallinger C."/>
            <person name="Pawlowski J."/>
            <person name="Sierra R."/>
            <person name="Euteneuer U."/>
            <person name="Pillet L."/>
            <person name="Moustafa A."/>
            <person name="Platzer M."/>
            <person name="Groth M."/>
            <person name="Szafranski K."/>
            <person name="Schliwa M."/>
        </authorList>
    </citation>
    <scope>NUCLEOTIDE SEQUENCE [LARGE SCALE GENOMIC DNA]</scope>
</reference>
<feature type="region of interest" description="Disordered" evidence="3">
    <location>
        <begin position="406"/>
        <end position="431"/>
    </location>
</feature>
<dbReference type="EMBL" id="ASPP01000976">
    <property type="protein sequence ID" value="ETO36130.1"/>
    <property type="molecule type" value="Genomic_DNA"/>
</dbReference>
<organism evidence="6 7">
    <name type="scientific">Reticulomyxa filosa</name>
    <dbReference type="NCBI Taxonomy" id="46433"/>
    <lineage>
        <taxon>Eukaryota</taxon>
        <taxon>Sar</taxon>
        <taxon>Rhizaria</taxon>
        <taxon>Retaria</taxon>
        <taxon>Foraminifera</taxon>
        <taxon>Monothalamids</taxon>
        <taxon>Reticulomyxidae</taxon>
        <taxon>Reticulomyxa</taxon>
    </lineage>
</organism>
<dbReference type="SUPFAM" id="SSF82051">
    <property type="entry name" value="Obg GTP-binding protein N-terminal domain"/>
    <property type="match status" value="1"/>
</dbReference>
<feature type="region of interest" description="Disordered" evidence="3">
    <location>
        <begin position="467"/>
        <end position="503"/>
    </location>
</feature>
<dbReference type="PANTHER" id="PTHR11702:SF31">
    <property type="entry name" value="MITOCHONDRIAL RIBOSOME-ASSOCIATED GTPASE 2"/>
    <property type="match status" value="1"/>
</dbReference>
<dbReference type="Proteomes" id="UP000023152">
    <property type="component" value="Unassembled WGS sequence"/>
</dbReference>
<accession>X6PC84</accession>
<dbReference type="Pfam" id="PF01018">
    <property type="entry name" value="GTP1_OBG"/>
    <property type="match status" value="2"/>
</dbReference>
<gene>
    <name evidence="6" type="ORF">RFI_00932</name>
</gene>
<sequence length="517" mass="57833">MFQRALPGDHGREAQLYGKKGKDTVVEVPLGTVVSQLGVKNPRQPFETVEEMERGGVSGSGNNWKAQHTELKEFLHRNDSLVVSRGGKGGRGNRLLRSADNRHPWWAEPGEPGEHVLLQLELKSIADVGLVGFPNAGKSTLLAAVSNARPAISSLPFTTLHPHIGVVTCQPFLQMRWADIPGIVQGANRNEGLGLEFLRHIERTKVIVYVLDMIGCDGRNAVEDFEHLRHELKMYDASLLRRPSVIFANKMDLVESGEYFPQLFHTHGCKDIHELKGCIQRQLEQIQQMTSFPVITGSAARKQLHVLVPTVLQLFKSVVESESYAKQSTSRLNASKWSDGRVLQFPKEEEEQGQEQEGGQQQQMSLVDGASKNDAVNEITETSISTPYVDKGTSVTWGNVTWLDITTPETDSDREGQNFVSENNNDDDDDEEEEELAQLNSDDFFCFLKIKYRTKVLPEHKSSYIPSNPSSNFAENSFRGDTQEDQHFPQISDTPVSPKTNNATNFAKNLKLLKKLQ</sequence>
<evidence type="ECO:0000256" key="2">
    <source>
        <dbReference type="ARBA" id="ARBA00023134"/>
    </source>
</evidence>
<evidence type="ECO:0000259" key="5">
    <source>
        <dbReference type="PROSITE" id="PS51883"/>
    </source>
</evidence>
<evidence type="ECO:0000313" key="6">
    <source>
        <dbReference type="EMBL" id="ETO36130.1"/>
    </source>
</evidence>
<dbReference type="Pfam" id="PF01926">
    <property type="entry name" value="MMR_HSR1"/>
    <property type="match status" value="1"/>
</dbReference>
<dbReference type="PRINTS" id="PR00326">
    <property type="entry name" value="GTP1OBG"/>
</dbReference>
<dbReference type="Gene3D" id="2.70.210.12">
    <property type="entry name" value="GTP1/OBG domain"/>
    <property type="match status" value="1"/>
</dbReference>
<dbReference type="InterPro" id="IPR045086">
    <property type="entry name" value="OBG_GTPase"/>
</dbReference>
<keyword evidence="7" id="KW-1185">Reference proteome</keyword>
<keyword evidence="2" id="KW-0342">GTP-binding</keyword>
<evidence type="ECO:0000313" key="7">
    <source>
        <dbReference type="Proteomes" id="UP000023152"/>
    </source>
</evidence>
<dbReference type="OrthoDB" id="347018at2759"/>
<feature type="domain" description="Obg" evidence="5">
    <location>
        <begin position="1"/>
        <end position="125"/>
    </location>
</feature>
<protein>
    <submittedName>
        <fullName evidence="6">GTP-binding protein Obg/CgtA</fullName>
    </submittedName>
</protein>
<proteinExistence type="predicted"/>
<feature type="domain" description="OBG-type G" evidence="4">
    <location>
        <begin position="126"/>
        <end position="316"/>
    </location>
</feature>
<dbReference type="PROSITE" id="PS51883">
    <property type="entry name" value="OBG"/>
    <property type="match status" value="1"/>
</dbReference>
<evidence type="ECO:0000256" key="1">
    <source>
        <dbReference type="ARBA" id="ARBA00022741"/>
    </source>
</evidence>
<dbReference type="GO" id="GO:0042254">
    <property type="term" value="P:ribosome biogenesis"/>
    <property type="evidence" value="ECO:0007669"/>
    <property type="project" value="UniProtKB-UniRule"/>
</dbReference>
<dbReference type="AlphaFoldDB" id="X6PC84"/>
<dbReference type="InterPro" id="IPR006073">
    <property type="entry name" value="GTP-bd"/>
</dbReference>
<dbReference type="Gene3D" id="3.40.50.300">
    <property type="entry name" value="P-loop containing nucleotide triphosphate hydrolases"/>
    <property type="match status" value="1"/>
</dbReference>
<dbReference type="GO" id="GO:0003924">
    <property type="term" value="F:GTPase activity"/>
    <property type="evidence" value="ECO:0007669"/>
    <property type="project" value="InterPro"/>
</dbReference>
<comment type="caution">
    <text evidence="6">The sequence shown here is derived from an EMBL/GenBank/DDBJ whole genome shotgun (WGS) entry which is preliminary data.</text>
</comment>
<dbReference type="PANTHER" id="PTHR11702">
    <property type="entry name" value="DEVELOPMENTALLY REGULATED GTP-BINDING PROTEIN-RELATED"/>
    <property type="match status" value="1"/>
</dbReference>
<dbReference type="InterPro" id="IPR031167">
    <property type="entry name" value="G_OBG"/>
</dbReference>
<dbReference type="SUPFAM" id="SSF52540">
    <property type="entry name" value="P-loop containing nucleoside triphosphate hydrolases"/>
    <property type="match status" value="1"/>
</dbReference>
<dbReference type="InterPro" id="IPR006169">
    <property type="entry name" value="GTP1_OBG_dom"/>
</dbReference>
<evidence type="ECO:0000256" key="3">
    <source>
        <dbReference type="SAM" id="MobiDB-lite"/>
    </source>
</evidence>
<dbReference type="InterPro" id="IPR027417">
    <property type="entry name" value="P-loop_NTPase"/>
</dbReference>